<comment type="similarity">
    <text evidence="2 12">Belongs to the G-protein coupled receptor 1 family.</text>
</comment>
<dbReference type="PRINTS" id="PR00663">
    <property type="entry name" value="GALANINR"/>
</dbReference>
<dbReference type="PRINTS" id="PR00237">
    <property type="entry name" value="GPCRRHODOPSN"/>
</dbReference>
<keyword evidence="14" id="KW-1185">Reference proteome</keyword>
<evidence type="ECO:0000256" key="6">
    <source>
        <dbReference type="ARBA" id="ARBA00023040"/>
    </source>
</evidence>
<dbReference type="Pfam" id="PF00001">
    <property type="entry name" value="7tm_1"/>
    <property type="match status" value="1"/>
</dbReference>
<keyword evidence="7" id="KW-0472">Membrane</keyword>
<evidence type="ECO:0000256" key="11">
    <source>
        <dbReference type="ARBA" id="ARBA00023224"/>
    </source>
</evidence>
<evidence type="ECO:0000313" key="14">
    <source>
        <dbReference type="Proteomes" id="UP000076858"/>
    </source>
</evidence>
<gene>
    <name evidence="13" type="ORF">APZ42_028039</name>
</gene>
<evidence type="ECO:0000256" key="8">
    <source>
        <dbReference type="ARBA" id="ARBA00023157"/>
    </source>
</evidence>
<dbReference type="InterPro" id="IPR017452">
    <property type="entry name" value="GPCR_Rhodpsn_7TM"/>
</dbReference>
<keyword evidence="3" id="KW-1003">Cell membrane</keyword>
<proteinExistence type="inferred from homology"/>
<dbReference type="CDD" id="cd15096">
    <property type="entry name" value="7tmA_AstA_R_insect"/>
    <property type="match status" value="1"/>
</dbReference>
<keyword evidence="11 12" id="KW-0807">Transducer</keyword>
<evidence type="ECO:0000256" key="2">
    <source>
        <dbReference type="ARBA" id="ARBA00010663"/>
    </source>
</evidence>
<keyword evidence="4 12" id="KW-0812">Transmembrane</keyword>
<dbReference type="SUPFAM" id="SSF81321">
    <property type="entry name" value="Family A G protein-coupled receptor-like"/>
    <property type="match status" value="1"/>
</dbReference>
<evidence type="ECO:0000256" key="1">
    <source>
        <dbReference type="ARBA" id="ARBA00004651"/>
    </source>
</evidence>
<keyword evidence="9 12" id="KW-0675">Receptor</keyword>
<name>A0A164QVQ8_9CRUS</name>
<dbReference type="InterPro" id="IPR000276">
    <property type="entry name" value="GPCR_Rhodpsn"/>
</dbReference>
<dbReference type="Proteomes" id="UP000076858">
    <property type="component" value="Unassembled WGS sequence"/>
</dbReference>
<accession>A0A164QVQ8</accession>
<comment type="subcellular location">
    <subcellularLocation>
        <location evidence="1">Cell membrane</location>
        <topology evidence="1">Multi-pass membrane protein</topology>
    </subcellularLocation>
</comment>
<dbReference type="EMBL" id="LRGB01002361">
    <property type="protein sequence ID" value="KZS08101.1"/>
    <property type="molecule type" value="Genomic_DNA"/>
</dbReference>
<evidence type="ECO:0000256" key="10">
    <source>
        <dbReference type="ARBA" id="ARBA00023180"/>
    </source>
</evidence>
<evidence type="ECO:0000256" key="4">
    <source>
        <dbReference type="ARBA" id="ARBA00022692"/>
    </source>
</evidence>
<keyword evidence="10" id="KW-0325">Glycoprotein</keyword>
<sequence>MDIMEDLTAETAMDGNGMISNYPNMSHSLDNRYGLCNLSRYASLPFCANKSSGIEEFRPDYSHGFAMQRIISIVVPIIFGIIVVVGFIGNALVVVVVAANQQMRNTTNLLIINLALADLLFIVFCVPFTASDYALPFWPFGDAWCKIVQYLVIVTAYASVYTLVLMSLDRYLAVVHPITSMSIRTEVNTYWAIAVTWVVIFVACVPLLMAHGEVMYLFAEEEYSVCVFLQKEGWSYHVFQITFFATSYVIPLLLICGLYICMLMRLWRGVAPGGRVSAESRRGKKRVTRMVCIVVVIFAVCWCPIQLVLVLKSLALFEITPFTVMIQIISHVLAYMNSCVNPFLYALISDNFRKAFRKIVYCRSLGFALPSCEQRHQPNNGEKSDIRQPLFTGNTGNTGNTGFTGNTNMMKSTVVHASNNAEAEAIDIL</sequence>
<dbReference type="Gene3D" id="1.20.1070.10">
    <property type="entry name" value="Rhodopsin 7-helix transmembrane proteins"/>
    <property type="match status" value="1"/>
</dbReference>
<keyword evidence="5" id="KW-1133">Transmembrane helix</keyword>
<evidence type="ECO:0000256" key="5">
    <source>
        <dbReference type="ARBA" id="ARBA00022989"/>
    </source>
</evidence>
<dbReference type="InterPro" id="IPR000405">
    <property type="entry name" value="Galanin_rcpt"/>
</dbReference>
<comment type="caution">
    <text evidence="13">The sequence shown here is derived from an EMBL/GenBank/DDBJ whole genome shotgun (WGS) entry which is preliminary data.</text>
</comment>
<dbReference type="PROSITE" id="PS00237">
    <property type="entry name" value="G_PROTEIN_RECEP_F1_1"/>
    <property type="match status" value="1"/>
</dbReference>
<dbReference type="OrthoDB" id="2132067at2759"/>
<dbReference type="PANTHER" id="PTHR45695">
    <property type="entry name" value="LEUCOKININ RECEPTOR-RELATED"/>
    <property type="match status" value="1"/>
</dbReference>
<evidence type="ECO:0000256" key="9">
    <source>
        <dbReference type="ARBA" id="ARBA00023170"/>
    </source>
</evidence>
<dbReference type="FunFam" id="1.20.1070.10:FF:000255">
    <property type="entry name" value="Allatostatin A receptor"/>
    <property type="match status" value="1"/>
</dbReference>
<dbReference type="GO" id="GO:0004930">
    <property type="term" value="F:G protein-coupled receptor activity"/>
    <property type="evidence" value="ECO:0007669"/>
    <property type="project" value="UniProtKB-KW"/>
</dbReference>
<evidence type="ECO:0000256" key="3">
    <source>
        <dbReference type="ARBA" id="ARBA00022475"/>
    </source>
</evidence>
<evidence type="ECO:0000256" key="7">
    <source>
        <dbReference type="ARBA" id="ARBA00023136"/>
    </source>
</evidence>
<dbReference type="SMART" id="SM01381">
    <property type="entry name" value="7TM_GPCR_Srsx"/>
    <property type="match status" value="1"/>
</dbReference>
<evidence type="ECO:0000313" key="13">
    <source>
        <dbReference type="EMBL" id="KZS08101.1"/>
    </source>
</evidence>
<dbReference type="PROSITE" id="PS50262">
    <property type="entry name" value="G_PROTEIN_RECEP_F1_2"/>
    <property type="match status" value="1"/>
</dbReference>
<keyword evidence="6 12" id="KW-0297">G-protein coupled receptor</keyword>
<dbReference type="STRING" id="35525.A0A164QVQ8"/>
<dbReference type="GO" id="GO:0005886">
    <property type="term" value="C:plasma membrane"/>
    <property type="evidence" value="ECO:0007669"/>
    <property type="project" value="UniProtKB-SubCell"/>
</dbReference>
<dbReference type="PANTHER" id="PTHR45695:SF23">
    <property type="entry name" value="GALANIN-LIKE G-PROTEIN COUPLED RECEPTOR NPR-9"/>
    <property type="match status" value="1"/>
</dbReference>
<organism evidence="13 14">
    <name type="scientific">Daphnia magna</name>
    <dbReference type="NCBI Taxonomy" id="35525"/>
    <lineage>
        <taxon>Eukaryota</taxon>
        <taxon>Metazoa</taxon>
        <taxon>Ecdysozoa</taxon>
        <taxon>Arthropoda</taxon>
        <taxon>Crustacea</taxon>
        <taxon>Branchiopoda</taxon>
        <taxon>Diplostraca</taxon>
        <taxon>Cladocera</taxon>
        <taxon>Anomopoda</taxon>
        <taxon>Daphniidae</taxon>
        <taxon>Daphnia</taxon>
    </lineage>
</organism>
<reference evidence="13 14" key="1">
    <citation type="submission" date="2016-03" db="EMBL/GenBank/DDBJ databases">
        <title>EvidentialGene: Evidence-directed Construction of Genes on Genomes.</title>
        <authorList>
            <person name="Gilbert D.G."/>
            <person name="Choi J.-H."/>
            <person name="Mockaitis K."/>
            <person name="Colbourne J."/>
            <person name="Pfrender M."/>
        </authorList>
    </citation>
    <scope>NUCLEOTIDE SEQUENCE [LARGE SCALE GENOMIC DNA]</scope>
    <source>
        <strain evidence="13 14">Xinb3</strain>
        <tissue evidence="13">Complete organism</tissue>
    </source>
</reference>
<keyword evidence="8" id="KW-1015">Disulfide bond</keyword>
<protein>
    <submittedName>
        <fullName evidence="13">Urotensin-2 receptor</fullName>
    </submittedName>
</protein>
<evidence type="ECO:0000256" key="12">
    <source>
        <dbReference type="RuleBase" id="RU000688"/>
    </source>
</evidence>
<dbReference type="AlphaFoldDB" id="A0A164QVQ8"/>